<dbReference type="InterPro" id="IPR012795">
    <property type="entry name" value="tRNA_Ile_lys_synt_N"/>
</dbReference>
<gene>
    <name evidence="8" type="primary">tilS</name>
    <name evidence="10" type="ORF">SAMN02745912_01504</name>
</gene>
<comment type="catalytic activity">
    <reaction evidence="7 8">
        <text>cytidine(34) in tRNA(Ile2) + L-lysine + ATP = lysidine(34) in tRNA(Ile2) + AMP + diphosphate + H(+)</text>
        <dbReference type="Rhea" id="RHEA:43744"/>
        <dbReference type="Rhea" id="RHEA-COMP:10625"/>
        <dbReference type="Rhea" id="RHEA-COMP:10670"/>
        <dbReference type="ChEBI" id="CHEBI:15378"/>
        <dbReference type="ChEBI" id="CHEBI:30616"/>
        <dbReference type="ChEBI" id="CHEBI:32551"/>
        <dbReference type="ChEBI" id="CHEBI:33019"/>
        <dbReference type="ChEBI" id="CHEBI:82748"/>
        <dbReference type="ChEBI" id="CHEBI:83665"/>
        <dbReference type="ChEBI" id="CHEBI:456215"/>
        <dbReference type="EC" id="6.3.4.19"/>
    </reaction>
</comment>
<evidence type="ECO:0000256" key="6">
    <source>
        <dbReference type="ARBA" id="ARBA00022840"/>
    </source>
</evidence>
<dbReference type="GO" id="GO:0032267">
    <property type="term" value="F:tRNA(Ile)-lysidine synthase activity"/>
    <property type="evidence" value="ECO:0007669"/>
    <property type="project" value="UniProtKB-EC"/>
</dbReference>
<dbReference type="InterPro" id="IPR012796">
    <property type="entry name" value="Lysidine-tRNA-synth_C"/>
</dbReference>
<accession>A0A1M6N0C3</accession>
<dbReference type="NCBIfam" id="TIGR02433">
    <property type="entry name" value="lysidine_TilS_C"/>
    <property type="match status" value="1"/>
</dbReference>
<dbReference type="Pfam" id="PF11734">
    <property type="entry name" value="TilS_C"/>
    <property type="match status" value="1"/>
</dbReference>
<evidence type="ECO:0000259" key="9">
    <source>
        <dbReference type="SMART" id="SM00977"/>
    </source>
</evidence>
<dbReference type="GO" id="GO:0006400">
    <property type="term" value="P:tRNA modification"/>
    <property type="evidence" value="ECO:0007669"/>
    <property type="project" value="UniProtKB-UniRule"/>
</dbReference>
<dbReference type="NCBIfam" id="TIGR02432">
    <property type="entry name" value="lysidine_TilS_N"/>
    <property type="match status" value="1"/>
</dbReference>
<dbReference type="Proteomes" id="UP000184465">
    <property type="component" value="Unassembled WGS sequence"/>
</dbReference>
<evidence type="ECO:0000256" key="1">
    <source>
        <dbReference type="ARBA" id="ARBA00004496"/>
    </source>
</evidence>
<evidence type="ECO:0000313" key="10">
    <source>
        <dbReference type="EMBL" id="SHJ89134.1"/>
    </source>
</evidence>
<dbReference type="RefSeq" id="WP_073148523.1">
    <property type="nucleotide sequence ID" value="NZ_FRAG01000014.1"/>
</dbReference>
<comment type="similarity">
    <text evidence="8">Belongs to the tRNA(Ile)-lysidine synthase family.</text>
</comment>
<dbReference type="HAMAP" id="MF_01161">
    <property type="entry name" value="tRNA_Ile_lys_synt"/>
    <property type="match status" value="1"/>
</dbReference>
<reference evidence="10 11" key="1">
    <citation type="submission" date="2016-11" db="EMBL/GenBank/DDBJ databases">
        <authorList>
            <person name="Jaros S."/>
            <person name="Januszkiewicz K."/>
            <person name="Wedrychowicz H."/>
        </authorList>
    </citation>
    <scope>NUCLEOTIDE SEQUENCE [LARGE SCALE GENOMIC DNA]</scope>
    <source>
        <strain evidence="10 11">DSM 15212</strain>
    </source>
</reference>
<dbReference type="EC" id="6.3.4.19" evidence="8"/>
<dbReference type="SUPFAM" id="SSF82829">
    <property type="entry name" value="MesJ substrate recognition domain-like"/>
    <property type="match status" value="1"/>
</dbReference>
<dbReference type="AlphaFoldDB" id="A0A1M6N0C3"/>
<dbReference type="PANTHER" id="PTHR43033:SF1">
    <property type="entry name" value="TRNA(ILE)-LYSIDINE SYNTHASE-RELATED"/>
    <property type="match status" value="1"/>
</dbReference>
<dbReference type="EMBL" id="FRAG01000014">
    <property type="protein sequence ID" value="SHJ89134.1"/>
    <property type="molecule type" value="Genomic_DNA"/>
</dbReference>
<comment type="domain">
    <text evidence="8">The N-terminal region contains the highly conserved SGGXDS motif, predicted to be a P-loop motif involved in ATP binding.</text>
</comment>
<evidence type="ECO:0000256" key="8">
    <source>
        <dbReference type="HAMAP-Rule" id="MF_01161"/>
    </source>
</evidence>
<evidence type="ECO:0000256" key="5">
    <source>
        <dbReference type="ARBA" id="ARBA00022741"/>
    </source>
</evidence>
<organism evidence="10 11">
    <name type="scientific">Paramaledivibacter caminithermalis (strain DSM 15212 / CIP 107654 / DViRD3)</name>
    <name type="common">Clostridium caminithermale</name>
    <dbReference type="NCBI Taxonomy" id="1121301"/>
    <lineage>
        <taxon>Bacteria</taxon>
        <taxon>Bacillati</taxon>
        <taxon>Bacillota</taxon>
        <taxon>Clostridia</taxon>
        <taxon>Peptostreptococcales</taxon>
        <taxon>Caminicellaceae</taxon>
        <taxon>Paramaledivibacter</taxon>
    </lineage>
</organism>
<comment type="function">
    <text evidence="8">Ligates lysine onto the cytidine present at position 34 of the AUA codon-specific tRNA(Ile) that contains the anticodon CAU, in an ATP-dependent manner. Cytidine is converted to lysidine, thus changing the amino acid specificity of the tRNA from methionine to isoleucine.</text>
</comment>
<feature type="domain" description="Lysidine-tRNA(Ile) synthetase C-terminal" evidence="9">
    <location>
        <begin position="390"/>
        <end position="462"/>
    </location>
</feature>
<dbReference type="GO" id="GO:0005524">
    <property type="term" value="F:ATP binding"/>
    <property type="evidence" value="ECO:0007669"/>
    <property type="project" value="UniProtKB-UniRule"/>
</dbReference>
<evidence type="ECO:0000256" key="4">
    <source>
        <dbReference type="ARBA" id="ARBA00022694"/>
    </source>
</evidence>
<dbReference type="InterPro" id="IPR012094">
    <property type="entry name" value="tRNA_Ile_lys_synt"/>
</dbReference>
<keyword evidence="3 8" id="KW-0436">Ligase</keyword>
<dbReference type="CDD" id="cd01992">
    <property type="entry name" value="TilS_N"/>
    <property type="match status" value="1"/>
</dbReference>
<dbReference type="SUPFAM" id="SSF52402">
    <property type="entry name" value="Adenine nucleotide alpha hydrolases-like"/>
    <property type="match status" value="1"/>
</dbReference>
<dbReference type="STRING" id="1121301.SAMN02745912_01504"/>
<sequence length="471" mass="54829">MDIMEKFLQTIQVNNLIEKGEGIVVGVSGGPDSVCLLHLLWRIRKDFNIDIYVVHLDHQFRGIEAQKDARYVEKLCNTLGIKSFIFSYDVSKYSKEKGVTFEVAGRELRYKLFDQIAKETDSSKIAIAQNRNDQAETVLMRLFRGSGLDGLTAINYKRDNKIIRPLLDITRKEIDEYCRENDLKPRIDKTNLESIYTRNKVRIELIPYIEKNFNPCIIDVLWRSANLLRDDSNYLNLLSEEKLRDITIEKNSNKCSLDYKKFNRLDIAIKRRVIRGAIREIKGDLKDLGLTHIESVIELIDKKNVGAKIDLPGHITVELGYNSIDVKNSKKLQDENSTYDFEYELNIGKITYIRPLNASIKAEIIDGLKSYNNRDRYVAFVDYNKVKGRLLIRNRRNGDRFKPIGMKGTKKIKDYFIDKKISKDIRDKIPLLCDDKGIIWVIGYRMSENYKIDKKTDKVIKLTYREGCLEN</sequence>
<evidence type="ECO:0000256" key="2">
    <source>
        <dbReference type="ARBA" id="ARBA00022490"/>
    </source>
</evidence>
<dbReference type="Pfam" id="PF01171">
    <property type="entry name" value="ATP_bind_3"/>
    <property type="match status" value="1"/>
</dbReference>
<evidence type="ECO:0000256" key="3">
    <source>
        <dbReference type="ARBA" id="ARBA00022598"/>
    </source>
</evidence>
<keyword evidence="4 8" id="KW-0819">tRNA processing</keyword>
<dbReference type="SMART" id="SM00977">
    <property type="entry name" value="TilS_C"/>
    <property type="match status" value="1"/>
</dbReference>
<evidence type="ECO:0000256" key="7">
    <source>
        <dbReference type="ARBA" id="ARBA00048539"/>
    </source>
</evidence>
<dbReference type="InterPro" id="IPR011063">
    <property type="entry name" value="TilS/TtcA_N"/>
</dbReference>
<proteinExistence type="inferred from homology"/>
<dbReference type="Gene3D" id="1.20.59.20">
    <property type="match status" value="1"/>
</dbReference>
<keyword evidence="6 8" id="KW-0067">ATP-binding</keyword>
<keyword evidence="5 8" id="KW-0547">Nucleotide-binding</keyword>
<dbReference type="GO" id="GO:0005737">
    <property type="term" value="C:cytoplasm"/>
    <property type="evidence" value="ECO:0007669"/>
    <property type="project" value="UniProtKB-SubCell"/>
</dbReference>
<protein>
    <recommendedName>
        <fullName evidence="8">tRNA(Ile)-lysidine synthase</fullName>
        <ecNumber evidence="8">6.3.4.19</ecNumber>
    </recommendedName>
    <alternativeName>
        <fullName evidence="8">tRNA(Ile)-2-lysyl-cytidine synthase</fullName>
    </alternativeName>
    <alternativeName>
        <fullName evidence="8">tRNA(Ile)-lysidine synthetase</fullName>
    </alternativeName>
</protein>
<keyword evidence="11" id="KW-1185">Reference proteome</keyword>
<dbReference type="PANTHER" id="PTHR43033">
    <property type="entry name" value="TRNA(ILE)-LYSIDINE SYNTHASE-RELATED"/>
    <property type="match status" value="1"/>
</dbReference>
<name>A0A1M6N0C3_PARC5</name>
<feature type="binding site" evidence="8">
    <location>
        <begin position="28"/>
        <end position="33"/>
    </location>
    <ligand>
        <name>ATP</name>
        <dbReference type="ChEBI" id="CHEBI:30616"/>
    </ligand>
</feature>
<evidence type="ECO:0000313" key="11">
    <source>
        <dbReference type="Proteomes" id="UP000184465"/>
    </source>
</evidence>
<keyword evidence="2 8" id="KW-0963">Cytoplasm</keyword>
<dbReference type="Gene3D" id="3.40.50.620">
    <property type="entry name" value="HUPs"/>
    <property type="match status" value="1"/>
</dbReference>
<dbReference type="InterPro" id="IPR014729">
    <property type="entry name" value="Rossmann-like_a/b/a_fold"/>
</dbReference>
<dbReference type="InterPro" id="IPR020825">
    <property type="entry name" value="Phe-tRNA_synthase-like_B3/B4"/>
</dbReference>
<dbReference type="Gene3D" id="3.50.40.10">
    <property type="entry name" value="Phenylalanyl-trna Synthetase, Chain B, domain 3"/>
    <property type="match status" value="1"/>
</dbReference>
<dbReference type="SUPFAM" id="SSF56037">
    <property type="entry name" value="PheT/TilS domain"/>
    <property type="match status" value="1"/>
</dbReference>
<comment type="subcellular location">
    <subcellularLocation>
        <location evidence="1 8">Cytoplasm</location>
    </subcellularLocation>
</comment>